<evidence type="ECO:0000256" key="1">
    <source>
        <dbReference type="SAM" id="SignalP"/>
    </source>
</evidence>
<reference evidence="3 4" key="1">
    <citation type="journal article" date="2007" name="Proc. Natl. Acad. Sci. U.S.A.">
        <title>Characterization of a marine gammaproteobacterium capable of aerobic anoxygenic photosynthesis.</title>
        <authorList>
            <person name="Fuchs B.M."/>
            <person name="Spring S."/>
            <person name="Teeling H."/>
            <person name="Quast C."/>
            <person name="Wulf J."/>
            <person name="Schattenhofer M."/>
            <person name="Yan S."/>
            <person name="Ferriera S."/>
            <person name="Johnson J."/>
            <person name="Glockner F.O."/>
            <person name="Amann R."/>
        </authorList>
    </citation>
    <scope>NUCLEOTIDE SEQUENCE [LARGE SCALE GENOMIC DNA]</scope>
    <source>
        <strain evidence="3">KT71</strain>
    </source>
</reference>
<comment type="caution">
    <text evidence="3">The sequence shown here is derived from an EMBL/GenBank/DDBJ whole genome shotgun (WGS) entry which is preliminary data.</text>
</comment>
<keyword evidence="1" id="KW-0732">Signal</keyword>
<dbReference type="Pfam" id="PF04170">
    <property type="entry name" value="NlpE"/>
    <property type="match status" value="1"/>
</dbReference>
<dbReference type="InterPro" id="IPR007298">
    <property type="entry name" value="Cu-R_lipoprotein_NlpE"/>
</dbReference>
<accession>A4AA74</accession>
<name>A4AA74_9GAMM</name>
<dbReference type="HOGENOM" id="CLU_1219320_0_0_6"/>
<reference evidence="3 4" key="2">
    <citation type="journal article" date="2009" name="PLoS ONE">
        <title>The photosynthetic apparatus and its regulation in the aerobic gammaproteobacterium Congregibacter litoralis gen. nov., sp. nov.</title>
        <authorList>
            <person name="Spring S."/>
            <person name="Lunsdorf H."/>
            <person name="Fuchs B.M."/>
            <person name="Tindall B.J."/>
        </authorList>
    </citation>
    <scope>NUCLEOTIDE SEQUENCE [LARGE SCALE GENOMIC DNA]</scope>
    <source>
        <strain evidence="3">KT71</strain>
    </source>
</reference>
<organism evidence="3 4">
    <name type="scientific">Congregibacter litoralis KT71</name>
    <dbReference type="NCBI Taxonomy" id="314285"/>
    <lineage>
        <taxon>Bacteria</taxon>
        <taxon>Pseudomonadati</taxon>
        <taxon>Pseudomonadota</taxon>
        <taxon>Gammaproteobacteria</taxon>
        <taxon>Cellvibrionales</taxon>
        <taxon>Halieaceae</taxon>
        <taxon>Congregibacter</taxon>
    </lineage>
</organism>
<keyword evidence="4" id="KW-1185">Reference proteome</keyword>
<gene>
    <name evidence="3" type="ORF">KT71_11850</name>
</gene>
<feature type="domain" description="NlpE C-terminal OB" evidence="2">
    <location>
        <begin position="139"/>
        <end position="221"/>
    </location>
</feature>
<feature type="signal peptide" evidence="1">
    <location>
        <begin position="1"/>
        <end position="21"/>
    </location>
</feature>
<dbReference type="Proteomes" id="UP000019205">
    <property type="component" value="Chromosome"/>
</dbReference>
<proteinExistence type="predicted"/>
<evidence type="ECO:0000313" key="3">
    <source>
        <dbReference type="EMBL" id="EAQ96951.1"/>
    </source>
</evidence>
<dbReference type="Gene3D" id="2.40.128.640">
    <property type="match status" value="1"/>
</dbReference>
<keyword evidence="3" id="KW-0449">Lipoprotein</keyword>
<evidence type="ECO:0000259" key="2">
    <source>
        <dbReference type="Pfam" id="PF17185"/>
    </source>
</evidence>
<protein>
    <submittedName>
        <fullName evidence="3">Putative lipoprotein NlpE involved in copper resistance</fullName>
    </submittedName>
</protein>
<dbReference type="Pfam" id="PF17185">
    <property type="entry name" value="NlpE_C"/>
    <property type="match status" value="1"/>
</dbReference>
<feature type="chain" id="PRO_5002665775" evidence="1">
    <location>
        <begin position="22"/>
        <end position="238"/>
    </location>
</feature>
<dbReference type="AlphaFoldDB" id="A4AA74"/>
<dbReference type="InterPro" id="IPR038139">
    <property type="entry name" value="NlpE_C_sf"/>
</dbReference>
<sequence>MTLFPSALLALCLLWVLPCQAAGAEPSAFALEVPASFKGRLPCADCPGVLWHLDLWPERRFHLRREYVDREHLAVALGRWRYEGDGQRLVLQGAGQGGMYFSVVSDETLEMLDREGKAIKSDLNYALQRQGVFEAAEFPVSLTGTFRYFADAASFTDCATGYAYAVAMTGAYLDLERRYLSATATATAAGGAPWLVDIDAELRNIAAMEGEGRRQSLIINHFREGEGEACPDGEGFVP</sequence>
<dbReference type="eggNOG" id="COG3015">
    <property type="taxonomic scope" value="Bacteria"/>
</dbReference>
<dbReference type="InterPro" id="IPR033450">
    <property type="entry name" value="NlpE_C"/>
</dbReference>
<dbReference type="Gene3D" id="2.40.50.540">
    <property type="match status" value="1"/>
</dbReference>
<dbReference type="EMBL" id="AAOA02000003">
    <property type="protein sequence ID" value="EAQ96951.1"/>
    <property type="molecule type" value="Genomic_DNA"/>
</dbReference>
<dbReference type="STRING" id="314285.KT71_11850"/>
<evidence type="ECO:0000313" key="4">
    <source>
        <dbReference type="Proteomes" id="UP000019205"/>
    </source>
</evidence>